<evidence type="ECO:0000313" key="7">
    <source>
        <dbReference type="Proteomes" id="UP000003240"/>
    </source>
</evidence>
<dbReference type="Gene3D" id="3.30.565.10">
    <property type="entry name" value="Histidine kinase-like ATPase, C-terminal domain"/>
    <property type="match status" value="1"/>
</dbReference>
<protein>
    <recommendedName>
        <fullName evidence="2">histidine kinase</fullName>
        <ecNumber evidence="2">2.7.13.3</ecNumber>
    </recommendedName>
</protein>
<reference evidence="6 7" key="1">
    <citation type="journal article" date="2011" name="EMBO J.">
        <title>Structural diversity of bacterial flagellar motors.</title>
        <authorList>
            <person name="Chen S."/>
            <person name="Beeby M."/>
            <person name="Murphy G.E."/>
            <person name="Leadbetter J.R."/>
            <person name="Hendrixson D.R."/>
            <person name="Briegel A."/>
            <person name="Li Z."/>
            <person name="Shi J."/>
            <person name="Tocheva E.I."/>
            <person name="Muller A."/>
            <person name="Dobro M.J."/>
            <person name="Jensen G.J."/>
        </authorList>
    </citation>
    <scope>NUCLEOTIDE SEQUENCE [LARGE SCALE GENOMIC DNA]</scope>
    <source>
        <strain evidence="6 7">DSM 6540</strain>
    </source>
</reference>
<evidence type="ECO:0000256" key="2">
    <source>
        <dbReference type="ARBA" id="ARBA00012438"/>
    </source>
</evidence>
<dbReference type="PRINTS" id="PR00344">
    <property type="entry name" value="BCTRLSENSOR"/>
</dbReference>
<name>F7NHN1_9FIRM</name>
<dbReference type="InterPro" id="IPR005467">
    <property type="entry name" value="His_kinase_dom"/>
</dbReference>
<dbReference type="InterPro" id="IPR003594">
    <property type="entry name" value="HATPase_dom"/>
</dbReference>
<dbReference type="PANTHER" id="PTHR43065">
    <property type="entry name" value="SENSOR HISTIDINE KINASE"/>
    <property type="match status" value="1"/>
</dbReference>
<dbReference type="InterPro" id="IPR036890">
    <property type="entry name" value="HATPase_C_sf"/>
</dbReference>
<dbReference type="OrthoDB" id="9797586at2"/>
<evidence type="ECO:0000259" key="5">
    <source>
        <dbReference type="PROSITE" id="PS50109"/>
    </source>
</evidence>
<evidence type="ECO:0000313" key="6">
    <source>
        <dbReference type="EMBL" id="EGO64406.1"/>
    </source>
</evidence>
<dbReference type="GO" id="GO:0004673">
    <property type="term" value="F:protein histidine kinase activity"/>
    <property type="evidence" value="ECO:0007669"/>
    <property type="project" value="UniProtKB-EC"/>
</dbReference>
<organism evidence="6 7">
    <name type="scientific">Acetonema longum DSM 6540</name>
    <dbReference type="NCBI Taxonomy" id="1009370"/>
    <lineage>
        <taxon>Bacteria</taxon>
        <taxon>Bacillati</taxon>
        <taxon>Bacillota</taxon>
        <taxon>Negativicutes</taxon>
        <taxon>Acetonemataceae</taxon>
        <taxon>Acetonema</taxon>
    </lineage>
</organism>
<feature type="domain" description="Histidine kinase" evidence="5">
    <location>
        <begin position="1"/>
        <end position="106"/>
    </location>
</feature>
<dbReference type="EMBL" id="AFGF01000056">
    <property type="protein sequence ID" value="EGO64406.1"/>
    <property type="molecule type" value="Genomic_DNA"/>
</dbReference>
<evidence type="ECO:0000256" key="3">
    <source>
        <dbReference type="ARBA" id="ARBA00022777"/>
    </source>
</evidence>
<dbReference type="PROSITE" id="PS50109">
    <property type="entry name" value="HIS_KIN"/>
    <property type="match status" value="1"/>
</dbReference>
<evidence type="ECO:0000256" key="4">
    <source>
        <dbReference type="ARBA" id="ARBA00023012"/>
    </source>
</evidence>
<dbReference type="SUPFAM" id="SSF55874">
    <property type="entry name" value="ATPase domain of HSP90 chaperone/DNA topoisomerase II/histidine kinase"/>
    <property type="match status" value="1"/>
</dbReference>
<dbReference type="EC" id="2.7.13.3" evidence="2"/>
<dbReference type="GO" id="GO:0000160">
    <property type="term" value="P:phosphorelay signal transduction system"/>
    <property type="evidence" value="ECO:0007669"/>
    <property type="project" value="UniProtKB-KW"/>
</dbReference>
<dbReference type="InterPro" id="IPR004358">
    <property type="entry name" value="Sig_transdc_His_kin-like_C"/>
</dbReference>
<evidence type="ECO:0000256" key="1">
    <source>
        <dbReference type="ARBA" id="ARBA00000085"/>
    </source>
</evidence>
<keyword evidence="3 6" id="KW-0808">Transferase</keyword>
<comment type="caution">
    <text evidence="6">The sequence shown here is derived from an EMBL/GenBank/DDBJ whole genome shotgun (WGS) entry which is preliminary data.</text>
</comment>
<keyword evidence="7" id="KW-1185">Reference proteome</keyword>
<dbReference type="eggNOG" id="COG2205">
    <property type="taxonomic scope" value="Bacteria"/>
</dbReference>
<comment type="catalytic activity">
    <reaction evidence="1">
        <text>ATP + protein L-histidine = ADP + protein N-phospho-L-histidine.</text>
        <dbReference type="EC" id="2.7.13.3"/>
    </reaction>
</comment>
<dbReference type="AlphaFoldDB" id="F7NHN1"/>
<gene>
    <name evidence="6" type="ORF">ALO_07893</name>
</gene>
<keyword evidence="3 6" id="KW-0418">Kinase</keyword>
<dbReference type="Proteomes" id="UP000003240">
    <property type="component" value="Unassembled WGS sequence"/>
</dbReference>
<dbReference type="Pfam" id="PF02518">
    <property type="entry name" value="HATPase_c"/>
    <property type="match status" value="1"/>
</dbReference>
<dbReference type="STRING" id="1009370.ALO_07893"/>
<dbReference type="RefSeq" id="WP_004094468.1">
    <property type="nucleotide sequence ID" value="NZ_AFGF01000056.1"/>
</dbReference>
<accession>F7NHN1</accession>
<sequence>MHELSLHILDLVQNSLEAGANDIFLEIIEDRPKDELMLRVTDNGKGMHETLLGTVRDPFVSTRKTRKVGLGLPLIDMTARQAGGSLDIESKPGKGTVVKATYCLNHIDCPPLGKIGAALKALLVGNPGVNIRYYHQVDSQTFSLSTQEIRGILHGIPLTHPDVLLWLDGHIRENLARLYGGVK</sequence>
<keyword evidence="4" id="KW-0902">Two-component regulatory system</keyword>
<dbReference type="PANTHER" id="PTHR43065:SF29">
    <property type="entry name" value="SENSOR PROTEIN KINASE FLES"/>
    <property type="match status" value="1"/>
</dbReference>
<proteinExistence type="predicted"/>
<dbReference type="SMART" id="SM00387">
    <property type="entry name" value="HATPase_c"/>
    <property type="match status" value="1"/>
</dbReference>